<evidence type="ECO:0000256" key="9">
    <source>
        <dbReference type="ARBA" id="ARBA00023180"/>
    </source>
</evidence>
<feature type="compositionally biased region" description="Pro residues" evidence="14">
    <location>
        <begin position="214"/>
        <end position="224"/>
    </location>
</feature>
<dbReference type="InterPro" id="IPR001929">
    <property type="entry name" value="Germin"/>
</dbReference>
<dbReference type="EMBL" id="CM008047">
    <property type="protein sequence ID" value="PAN10993.1"/>
    <property type="molecule type" value="Genomic_DNA"/>
</dbReference>
<feature type="binding site" evidence="11">
    <location>
        <position position="100"/>
    </location>
    <ligand>
        <name>oxalate</name>
        <dbReference type="ChEBI" id="CHEBI:30623"/>
    </ligand>
</feature>
<keyword evidence="7 11" id="KW-0479">Metal-binding</keyword>
<accession>A0A2S3GXT7</accession>
<feature type="binding site" evidence="12">
    <location>
        <position position="151"/>
    </location>
    <ligand>
        <name>Mn(2+)</name>
        <dbReference type="ChEBI" id="CHEBI:29035"/>
    </ligand>
</feature>
<protein>
    <recommendedName>
        <fullName evidence="13">Germin-like protein</fullName>
    </recommendedName>
</protein>
<feature type="binding site" evidence="12">
    <location>
        <position position="110"/>
    </location>
    <ligand>
        <name>Mn(2+)</name>
        <dbReference type="ChEBI" id="CHEBI:29035"/>
    </ligand>
</feature>
<dbReference type="SUPFAM" id="SSF51182">
    <property type="entry name" value="RmlC-like cupins"/>
    <property type="match status" value="1"/>
</dbReference>
<feature type="domain" description="Cupin type-1" evidence="15">
    <location>
        <begin position="60"/>
        <end position="203"/>
    </location>
</feature>
<evidence type="ECO:0000259" key="15">
    <source>
        <dbReference type="SMART" id="SM00835"/>
    </source>
</evidence>
<feature type="binding site" evidence="11">
    <location>
        <position position="105"/>
    </location>
    <ligand>
        <name>oxalate</name>
        <dbReference type="ChEBI" id="CHEBI:30623"/>
    </ligand>
</feature>
<evidence type="ECO:0000256" key="11">
    <source>
        <dbReference type="PIRSR" id="PIRSR601929-1"/>
    </source>
</evidence>
<feature type="binding site" evidence="12">
    <location>
        <position position="105"/>
    </location>
    <ligand>
        <name>Mn(2+)</name>
        <dbReference type="ChEBI" id="CHEBI:29035"/>
    </ligand>
</feature>
<keyword evidence="8 13" id="KW-0732">Signal</keyword>
<gene>
    <name evidence="16" type="ORF">PAHAL_2G132200</name>
</gene>
<dbReference type="PANTHER" id="PTHR31238">
    <property type="entry name" value="GERMIN-LIKE PROTEIN SUBFAMILY 3 MEMBER 3"/>
    <property type="match status" value="1"/>
</dbReference>
<evidence type="ECO:0000256" key="10">
    <source>
        <dbReference type="ARBA" id="ARBA00023211"/>
    </source>
</evidence>
<evidence type="ECO:0000256" key="5">
    <source>
        <dbReference type="ARBA" id="ARBA00022523"/>
    </source>
</evidence>
<dbReference type="AlphaFoldDB" id="A0A2S3GXT7"/>
<comment type="function">
    <text evidence="1">May play a role in plant defense. Probably has no oxalate oxidase activity even if the active site is conserved.</text>
</comment>
<dbReference type="SMART" id="SM00835">
    <property type="entry name" value="Cupin_1"/>
    <property type="match status" value="1"/>
</dbReference>
<reference evidence="16" key="1">
    <citation type="submission" date="2018-04" db="EMBL/GenBank/DDBJ databases">
        <title>WGS assembly of Panicum hallii.</title>
        <authorList>
            <person name="Lovell J."/>
            <person name="Jenkins J."/>
            <person name="Lowry D."/>
            <person name="Mamidi S."/>
            <person name="Sreedasyam A."/>
            <person name="Weng X."/>
            <person name="Barry K."/>
            <person name="Bonette J."/>
            <person name="Campitelli B."/>
            <person name="Daum C."/>
            <person name="Gordon S."/>
            <person name="Gould B."/>
            <person name="Lipzen A."/>
            <person name="Macqueen A."/>
            <person name="Palacio-Mejia J."/>
            <person name="Plott C."/>
            <person name="Shakirov E."/>
            <person name="Shu S."/>
            <person name="Yoshinaga Y."/>
            <person name="Zane M."/>
            <person name="Rokhsar D."/>
            <person name="Grimwood J."/>
            <person name="Schmutz J."/>
            <person name="Juenger T."/>
        </authorList>
    </citation>
    <scope>NUCLEOTIDE SEQUENCE [LARGE SCALE GENOMIC DNA]</scope>
    <source>
        <strain evidence="16">FIL2</strain>
    </source>
</reference>
<evidence type="ECO:0000256" key="3">
    <source>
        <dbReference type="ARBA" id="ARBA00007456"/>
    </source>
</evidence>
<dbReference type="Pfam" id="PF00190">
    <property type="entry name" value="Cupin_1"/>
    <property type="match status" value="1"/>
</dbReference>
<proteinExistence type="inferred from homology"/>
<evidence type="ECO:0000313" key="16">
    <source>
        <dbReference type="EMBL" id="PAN10993.1"/>
    </source>
</evidence>
<dbReference type="InterPro" id="IPR014710">
    <property type="entry name" value="RmlC-like_jellyroll"/>
</dbReference>
<evidence type="ECO:0000256" key="8">
    <source>
        <dbReference type="ARBA" id="ARBA00022729"/>
    </source>
</evidence>
<sequence>MALALGLRRLLLLFAVAAIHQLPRSARAGDPDILTDFLAPLGAEPDQLNGTFFTYARLVSGLAGDPGKFTVSKATGAEFPALLGQSVSYAALVFGPGTVNPPHIHPRASELLVVVQGPLVVGLVDAARNGTVHTAALETGDMFVFPKGMVHYQLNNGTGVARAFSAFGGATPGTISLPTALFETDIDDAALEKSFRTDEATVEELKHDLREAPGPAPSPSPSPSASPSSAAAALVGGSALAASLVCAAAAFSFVL</sequence>
<evidence type="ECO:0000256" key="4">
    <source>
        <dbReference type="ARBA" id="ARBA00011268"/>
    </source>
</evidence>
<evidence type="ECO:0000256" key="1">
    <source>
        <dbReference type="ARBA" id="ARBA00003629"/>
    </source>
</evidence>
<feature type="region of interest" description="Disordered" evidence="14">
    <location>
        <begin position="208"/>
        <end position="229"/>
    </location>
</feature>
<dbReference type="InterPro" id="IPR006045">
    <property type="entry name" value="Cupin_1"/>
</dbReference>
<evidence type="ECO:0000256" key="6">
    <source>
        <dbReference type="ARBA" id="ARBA00022525"/>
    </source>
</evidence>
<feature type="signal peptide" evidence="13">
    <location>
        <begin position="1"/>
        <end position="28"/>
    </location>
</feature>
<feature type="binding site" evidence="12">
    <location>
        <position position="103"/>
    </location>
    <ligand>
        <name>Mn(2+)</name>
        <dbReference type="ChEBI" id="CHEBI:29035"/>
    </ligand>
</feature>
<keyword evidence="6 13" id="KW-0964">Secreted</keyword>
<comment type="subunit">
    <text evidence="4">Oligomer (believed to be a pentamer but probably hexamer).</text>
</comment>
<dbReference type="GO" id="GO:0048046">
    <property type="term" value="C:apoplast"/>
    <property type="evidence" value="ECO:0007669"/>
    <property type="project" value="UniProtKB-SubCell"/>
</dbReference>
<dbReference type="GO" id="GO:0030145">
    <property type="term" value="F:manganese ion binding"/>
    <property type="evidence" value="ECO:0007669"/>
    <property type="project" value="UniProtKB-UniRule"/>
</dbReference>
<comment type="subcellular location">
    <subcellularLocation>
        <location evidence="2 13">Secreted</location>
        <location evidence="2 13">Extracellular space</location>
        <location evidence="2 13">Apoplast</location>
    </subcellularLocation>
</comment>
<evidence type="ECO:0000256" key="12">
    <source>
        <dbReference type="PIRSR" id="PIRSR601929-2"/>
    </source>
</evidence>
<feature type="chain" id="PRO_5019610705" description="Germin-like protein" evidence="13">
    <location>
        <begin position="29"/>
        <end position="255"/>
    </location>
</feature>
<dbReference type="CDD" id="cd02241">
    <property type="entry name" value="cupin_OxOx"/>
    <property type="match status" value="1"/>
</dbReference>
<dbReference type="FunFam" id="2.60.120.10:FF:000098">
    <property type="entry name" value="Germin-like protein 9-3"/>
    <property type="match status" value="1"/>
</dbReference>
<dbReference type="Proteomes" id="UP000243499">
    <property type="component" value="Chromosome 2"/>
</dbReference>
<evidence type="ECO:0000256" key="13">
    <source>
        <dbReference type="RuleBase" id="RU366015"/>
    </source>
</evidence>
<dbReference type="Gramene" id="PAN10993">
    <property type="protein sequence ID" value="PAN10993"/>
    <property type="gene ID" value="PAHAL_2G132200"/>
</dbReference>
<name>A0A2S3GXT7_9POAL</name>
<feature type="binding site" evidence="11">
    <location>
        <position position="110"/>
    </location>
    <ligand>
        <name>oxalate</name>
        <dbReference type="ChEBI" id="CHEBI:30623"/>
    </ligand>
</feature>
<organism evidence="16">
    <name type="scientific">Panicum hallii</name>
    <dbReference type="NCBI Taxonomy" id="206008"/>
    <lineage>
        <taxon>Eukaryota</taxon>
        <taxon>Viridiplantae</taxon>
        <taxon>Streptophyta</taxon>
        <taxon>Embryophyta</taxon>
        <taxon>Tracheophyta</taxon>
        <taxon>Spermatophyta</taxon>
        <taxon>Magnoliopsida</taxon>
        <taxon>Liliopsida</taxon>
        <taxon>Poales</taxon>
        <taxon>Poaceae</taxon>
        <taxon>PACMAD clade</taxon>
        <taxon>Panicoideae</taxon>
        <taxon>Panicodae</taxon>
        <taxon>Paniceae</taxon>
        <taxon>Panicinae</taxon>
        <taxon>Panicum</taxon>
        <taxon>Panicum sect. Panicum</taxon>
    </lineage>
</organism>
<evidence type="ECO:0000256" key="7">
    <source>
        <dbReference type="ARBA" id="ARBA00022723"/>
    </source>
</evidence>
<keyword evidence="10 11" id="KW-0464">Manganese</keyword>
<evidence type="ECO:0000256" key="14">
    <source>
        <dbReference type="SAM" id="MobiDB-lite"/>
    </source>
</evidence>
<keyword evidence="5 13" id="KW-0052">Apoplast</keyword>
<comment type="similarity">
    <text evidence="3 13">Belongs to the germin family.</text>
</comment>
<dbReference type="PRINTS" id="PR00325">
    <property type="entry name" value="GERMIN"/>
</dbReference>
<dbReference type="InterPro" id="IPR011051">
    <property type="entry name" value="RmlC_Cupin_sf"/>
</dbReference>
<evidence type="ECO:0000256" key="2">
    <source>
        <dbReference type="ARBA" id="ARBA00004271"/>
    </source>
</evidence>
<dbReference type="Gene3D" id="2.60.120.10">
    <property type="entry name" value="Jelly Rolls"/>
    <property type="match status" value="1"/>
</dbReference>
<keyword evidence="9" id="KW-0325">Glycoprotein</keyword>